<evidence type="ECO:0000259" key="6">
    <source>
        <dbReference type="Pfam" id="PF08640"/>
    </source>
</evidence>
<keyword evidence="3" id="KW-0698">rRNA processing</keyword>
<evidence type="ECO:0000259" key="7">
    <source>
        <dbReference type="Pfam" id="PF24892"/>
    </source>
</evidence>
<dbReference type="Proteomes" id="UP000695022">
    <property type="component" value="Unplaced"/>
</dbReference>
<dbReference type="InterPro" id="IPR056907">
    <property type="entry name" value="UTP6_C"/>
</dbReference>
<dbReference type="InterPro" id="IPR013949">
    <property type="entry name" value="Utp6"/>
</dbReference>
<dbReference type="RefSeq" id="XP_014681245.1">
    <property type="nucleotide sequence ID" value="XM_014825759.1"/>
</dbReference>
<accession>A0ABM1F9X4</accession>
<dbReference type="InterPro" id="IPR003107">
    <property type="entry name" value="HAT"/>
</dbReference>
<dbReference type="GeneID" id="106821102"/>
<dbReference type="Gene3D" id="1.25.40.10">
    <property type="entry name" value="Tetratricopeptide repeat domain"/>
    <property type="match status" value="3"/>
</dbReference>
<dbReference type="SMART" id="SM00386">
    <property type="entry name" value="HAT"/>
    <property type="match status" value="5"/>
</dbReference>
<keyword evidence="5" id="KW-0539">Nucleus</keyword>
<comment type="similarity">
    <text evidence="2">Belongs to the UTP6 family.</text>
</comment>
<evidence type="ECO:0000313" key="8">
    <source>
        <dbReference type="Proteomes" id="UP000695022"/>
    </source>
</evidence>
<feature type="domain" description="U3 small nucleolar RNA-associated protein 6 homolog C-terminal" evidence="7">
    <location>
        <begin position="303"/>
        <end position="572"/>
    </location>
</feature>
<keyword evidence="4" id="KW-0677">Repeat</keyword>
<feature type="domain" description="U3 small nucleolar RNA-associated protein 6 N-terminal" evidence="6">
    <location>
        <begin position="9"/>
        <end position="91"/>
    </location>
</feature>
<evidence type="ECO:0000313" key="9">
    <source>
        <dbReference type="RefSeq" id="XP_014681245.1"/>
    </source>
</evidence>
<sequence>MAEFVQKSLEEILPELEQMKRVKLFSQKEIKKIIKKTSDYEYKLRRKTKCKEDFLNYAQYEITLLSLIKKRRARLGYHFKKEEIDYPLIHRIHRLFRYCEQRFSEDVKVWLSHIEFCKKVNQRTSVGNMFTHMLQRHSGNPQLWILAAKWEFEEENSTEKARELLQRGLRFHPTTRKLWLEYYRMELLAAEQVRKRREVLGIEELKDANSSDAVDDVIMRGHVALVVYRQAIEAIPDVNFCVSFLPICKLFNYIHGHEEAIVKDLQEKFTDREESWDTLAQRHMPNPDQSQNDGAVPETIEVECWQTFEEAIEHLPTQKMWTLYANTLYKWLRIEGSTSYQIEQRMQRLLEVLQRAADSNLLSDTLYAQWLNLLEQTGQIGVARKVARHAVKMYPLSIALWKHRLALHIHCLDDPTDVRTLLDSALSAVAERESFPLWMLGVEWCLAVQPNETEDLLKAGVGKCREVCVPLKEYYLEWAAMTGGVSKAREVYSTQSKLRPLSVGFFTKYAAIENAVPHSSIKRLRKVHEDAVREFGDRDIDVWLEYVKLEGTHAHGNPSNSSKMYWRAKKALDGKQLDDFITAYSLLNMGHDVQSS</sequence>
<protein>
    <submittedName>
        <fullName evidence="9">U3 small nucleolar RNA-associated protein 6 homolog</fullName>
    </submittedName>
</protein>
<reference evidence="9" key="1">
    <citation type="submission" date="2025-08" db="UniProtKB">
        <authorList>
            <consortium name="RefSeq"/>
        </authorList>
    </citation>
    <scope>IDENTIFICATION</scope>
</reference>
<keyword evidence="8" id="KW-1185">Reference proteome</keyword>
<dbReference type="PANTHER" id="PTHR23271:SF1">
    <property type="entry name" value="U3 SMALL NUCLEOLAR RNA-ASSOCIATED PROTEIN 6 HOMOLOG"/>
    <property type="match status" value="1"/>
</dbReference>
<evidence type="ECO:0000256" key="2">
    <source>
        <dbReference type="ARBA" id="ARBA00010734"/>
    </source>
</evidence>
<comment type="subcellular location">
    <subcellularLocation>
        <location evidence="1">Nucleus</location>
        <location evidence="1">Nucleolus</location>
    </subcellularLocation>
</comment>
<proteinExistence type="inferred from homology"/>
<name>A0ABM1F9X4_PRICU</name>
<organism evidence="8 9">
    <name type="scientific">Priapulus caudatus</name>
    <name type="common">Priapulid worm</name>
    <dbReference type="NCBI Taxonomy" id="37621"/>
    <lineage>
        <taxon>Eukaryota</taxon>
        <taxon>Metazoa</taxon>
        <taxon>Ecdysozoa</taxon>
        <taxon>Scalidophora</taxon>
        <taxon>Priapulida</taxon>
        <taxon>Priapulimorpha</taxon>
        <taxon>Priapulimorphida</taxon>
        <taxon>Priapulidae</taxon>
        <taxon>Priapulus</taxon>
    </lineage>
</organism>
<evidence type="ECO:0000256" key="3">
    <source>
        <dbReference type="ARBA" id="ARBA00022552"/>
    </source>
</evidence>
<dbReference type="SUPFAM" id="SSF48452">
    <property type="entry name" value="TPR-like"/>
    <property type="match status" value="3"/>
</dbReference>
<dbReference type="InterPro" id="IPR055347">
    <property type="entry name" value="UTP6_N"/>
</dbReference>
<evidence type="ECO:0000256" key="4">
    <source>
        <dbReference type="ARBA" id="ARBA00022737"/>
    </source>
</evidence>
<evidence type="ECO:0000256" key="1">
    <source>
        <dbReference type="ARBA" id="ARBA00004604"/>
    </source>
</evidence>
<dbReference type="Pfam" id="PF08640">
    <property type="entry name" value="U3_assoc_6"/>
    <property type="match status" value="1"/>
</dbReference>
<dbReference type="InterPro" id="IPR011990">
    <property type="entry name" value="TPR-like_helical_dom_sf"/>
</dbReference>
<dbReference type="PANTHER" id="PTHR23271">
    <property type="entry name" value="HEPATOCELLULAR CARCINOMA-ASSOCIATED ANTIGEN 66"/>
    <property type="match status" value="1"/>
</dbReference>
<dbReference type="Pfam" id="PF24892">
    <property type="entry name" value="UTP6_C"/>
    <property type="match status" value="1"/>
</dbReference>
<evidence type="ECO:0000256" key="5">
    <source>
        <dbReference type="ARBA" id="ARBA00023242"/>
    </source>
</evidence>
<gene>
    <name evidence="9" type="primary">LOC106821102</name>
</gene>